<accession>A0A159Z162</accession>
<dbReference type="EMBL" id="CP012661">
    <property type="protein sequence ID" value="AMY68617.1"/>
    <property type="molecule type" value="Genomic_DNA"/>
</dbReference>
<proteinExistence type="predicted"/>
<feature type="signal peptide" evidence="2">
    <location>
        <begin position="1"/>
        <end position="44"/>
    </location>
</feature>
<keyword evidence="4" id="KW-1185">Reference proteome</keyword>
<dbReference type="KEGG" id="daa:AKL17_1362"/>
<keyword evidence="2" id="KW-0732">Signal</keyword>
<feature type="region of interest" description="Disordered" evidence="1">
    <location>
        <begin position="216"/>
        <end position="242"/>
    </location>
</feature>
<evidence type="ECO:0000313" key="3">
    <source>
        <dbReference type="EMBL" id="AMY68617.1"/>
    </source>
</evidence>
<evidence type="ECO:0008006" key="5">
    <source>
        <dbReference type="Google" id="ProtNLM"/>
    </source>
</evidence>
<evidence type="ECO:0000256" key="1">
    <source>
        <dbReference type="SAM" id="MobiDB-lite"/>
    </source>
</evidence>
<evidence type="ECO:0000313" key="4">
    <source>
        <dbReference type="Proteomes" id="UP000076128"/>
    </source>
</evidence>
<dbReference type="AlphaFoldDB" id="A0A159Z162"/>
<reference evidence="3 4" key="1">
    <citation type="submission" date="2015-09" db="EMBL/GenBank/DDBJ databases">
        <title>Complete genome sequence of Defluviimonas alba cai42t isolated from an oilfield in Xinjiang.</title>
        <authorList>
            <person name="Geng S."/>
            <person name="Pan X."/>
            <person name="Wu X."/>
        </authorList>
    </citation>
    <scope>NUCLEOTIDE SEQUENCE [LARGE SCALE GENOMIC DNA]</scope>
    <source>
        <strain evidence="4">cai42</strain>
    </source>
</reference>
<evidence type="ECO:0000256" key="2">
    <source>
        <dbReference type="SAM" id="SignalP"/>
    </source>
</evidence>
<protein>
    <recommendedName>
        <fullName evidence="5">Lipoprotein</fullName>
    </recommendedName>
</protein>
<dbReference type="STRING" id="1335048.AKL17_1362"/>
<dbReference type="Proteomes" id="UP000076128">
    <property type="component" value="Chromosome"/>
</dbReference>
<name>A0A159Z162_9RHOB</name>
<sequence>MIYMRNITITTAKSATYLENVGWKAVTCLPTLLALCLASACDFAAPQLPLRLDQREAETPFQVVPDSQRWVNAPAGMMTLQRALGPQAEQKIVLTNATTFRGENVLLMRARGQDPRYVGRLRLEEFMRRVGGAPAPFTSISDSSLQTGEDALGPYFWTEYSTGTSTLCVLGIRRLEPGSWLPPEGLTVLDIMLRNCVSGTAAEALAPMGAAAITGEQISGPGEGKGGSRMLSPSPRRCNDFS</sequence>
<organism evidence="3 4">
    <name type="scientific">Frigidibacter mobilis</name>
    <dbReference type="NCBI Taxonomy" id="1335048"/>
    <lineage>
        <taxon>Bacteria</taxon>
        <taxon>Pseudomonadati</taxon>
        <taxon>Pseudomonadota</taxon>
        <taxon>Alphaproteobacteria</taxon>
        <taxon>Rhodobacterales</taxon>
        <taxon>Paracoccaceae</taxon>
        <taxon>Frigidibacter</taxon>
    </lineage>
</organism>
<feature type="chain" id="PRO_5007811313" description="Lipoprotein" evidence="2">
    <location>
        <begin position="45"/>
        <end position="242"/>
    </location>
</feature>
<gene>
    <name evidence="3" type="ORF">AKL17_1362</name>
</gene>